<proteinExistence type="predicted"/>
<evidence type="ECO:0000313" key="3">
    <source>
        <dbReference type="Proteomes" id="UP000887458"/>
    </source>
</evidence>
<protein>
    <submittedName>
        <fullName evidence="2">Uncharacterized protein</fullName>
    </submittedName>
</protein>
<sequence>MNFHEDYKEKKTLKKLNIQIWIDDIHIYTIYNCCLIQSKKKKQQQQQRKRQDDHDEHPYE</sequence>
<keyword evidence="3" id="KW-1185">Reference proteome</keyword>
<comment type="caution">
    <text evidence="2">The sequence shown here is derived from an EMBL/GenBank/DDBJ whole genome shotgun (WGS) entry which is preliminary data.</text>
</comment>
<dbReference type="Proteomes" id="UP000887458">
    <property type="component" value="Unassembled WGS sequence"/>
</dbReference>
<gene>
    <name evidence="2" type="ORF">DERP_002074</name>
</gene>
<evidence type="ECO:0000256" key="1">
    <source>
        <dbReference type="SAM" id="MobiDB-lite"/>
    </source>
</evidence>
<evidence type="ECO:0000313" key="2">
    <source>
        <dbReference type="EMBL" id="KAH9421786.1"/>
    </source>
</evidence>
<reference evidence="2 3" key="2">
    <citation type="journal article" date="2022" name="Mol. Biol. Evol.">
        <title>Comparative Genomics Reveals Insights into the Divergent Evolution of Astigmatic Mites and Household Pest Adaptations.</title>
        <authorList>
            <person name="Xiong Q."/>
            <person name="Wan A.T."/>
            <person name="Liu X."/>
            <person name="Fung C.S."/>
            <person name="Xiao X."/>
            <person name="Malainual N."/>
            <person name="Hou J."/>
            <person name="Wang L."/>
            <person name="Wang M."/>
            <person name="Yang K.Y."/>
            <person name="Cui Y."/>
            <person name="Leung E.L."/>
            <person name="Nong W."/>
            <person name="Shin S.K."/>
            <person name="Au S.W."/>
            <person name="Jeong K.Y."/>
            <person name="Chew F.T."/>
            <person name="Hui J.H."/>
            <person name="Leung T.F."/>
            <person name="Tungtrongchitr A."/>
            <person name="Zhong N."/>
            <person name="Liu Z."/>
            <person name="Tsui S.K."/>
        </authorList>
    </citation>
    <scope>NUCLEOTIDE SEQUENCE [LARGE SCALE GENOMIC DNA]</scope>
    <source>
        <strain evidence="2">Derp</strain>
    </source>
</reference>
<name>A0ABQ8JGP4_DERPT</name>
<organism evidence="2 3">
    <name type="scientific">Dermatophagoides pteronyssinus</name>
    <name type="common">European house dust mite</name>
    <dbReference type="NCBI Taxonomy" id="6956"/>
    <lineage>
        <taxon>Eukaryota</taxon>
        <taxon>Metazoa</taxon>
        <taxon>Ecdysozoa</taxon>
        <taxon>Arthropoda</taxon>
        <taxon>Chelicerata</taxon>
        <taxon>Arachnida</taxon>
        <taxon>Acari</taxon>
        <taxon>Acariformes</taxon>
        <taxon>Sarcoptiformes</taxon>
        <taxon>Astigmata</taxon>
        <taxon>Psoroptidia</taxon>
        <taxon>Analgoidea</taxon>
        <taxon>Pyroglyphidae</taxon>
        <taxon>Dermatophagoidinae</taxon>
        <taxon>Dermatophagoides</taxon>
    </lineage>
</organism>
<dbReference type="EMBL" id="NJHN03000037">
    <property type="protein sequence ID" value="KAH9421786.1"/>
    <property type="molecule type" value="Genomic_DNA"/>
</dbReference>
<reference evidence="2 3" key="1">
    <citation type="journal article" date="2018" name="J. Allergy Clin. Immunol.">
        <title>High-quality assembly of Dermatophagoides pteronyssinus genome and transcriptome reveals a wide range of novel allergens.</title>
        <authorList>
            <person name="Liu X.Y."/>
            <person name="Yang K.Y."/>
            <person name="Wang M.Q."/>
            <person name="Kwok J.S."/>
            <person name="Zeng X."/>
            <person name="Yang Z."/>
            <person name="Xiao X.J."/>
            <person name="Lau C.P."/>
            <person name="Li Y."/>
            <person name="Huang Z.M."/>
            <person name="Ba J.G."/>
            <person name="Yim A.K."/>
            <person name="Ouyang C.Y."/>
            <person name="Ngai S.M."/>
            <person name="Chan T.F."/>
            <person name="Leung E.L."/>
            <person name="Liu L."/>
            <person name="Liu Z.G."/>
            <person name="Tsui S.K."/>
        </authorList>
    </citation>
    <scope>NUCLEOTIDE SEQUENCE [LARGE SCALE GENOMIC DNA]</scope>
    <source>
        <strain evidence="2">Derp</strain>
    </source>
</reference>
<feature type="region of interest" description="Disordered" evidence="1">
    <location>
        <begin position="41"/>
        <end position="60"/>
    </location>
</feature>
<accession>A0ABQ8JGP4</accession>
<feature type="compositionally biased region" description="Basic and acidic residues" evidence="1">
    <location>
        <begin position="49"/>
        <end position="60"/>
    </location>
</feature>